<dbReference type="SUPFAM" id="SSF56349">
    <property type="entry name" value="DNA breaking-rejoining enzymes"/>
    <property type="match status" value="1"/>
</dbReference>
<dbReference type="Pfam" id="PF00589">
    <property type="entry name" value="Phage_integrase"/>
    <property type="match status" value="1"/>
</dbReference>
<dbReference type="GO" id="GO:0006310">
    <property type="term" value="P:DNA recombination"/>
    <property type="evidence" value="ECO:0007669"/>
    <property type="project" value="UniProtKB-KW"/>
</dbReference>
<dbReference type="RefSeq" id="WP_149781031.1">
    <property type="nucleotide sequence ID" value="NZ_FRCB01000021.1"/>
</dbReference>
<dbReference type="GO" id="GO:0015074">
    <property type="term" value="P:DNA integration"/>
    <property type="evidence" value="ECO:0007669"/>
    <property type="project" value="InterPro"/>
</dbReference>
<reference evidence="3 4" key="1">
    <citation type="submission" date="2016-11" db="EMBL/GenBank/DDBJ databases">
        <authorList>
            <person name="Varghese N."/>
            <person name="Submissions S."/>
        </authorList>
    </citation>
    <scope>NUCLEOTIDE SEQUENCE [LARGE SCALE GENOMIC DNA]</scope>
    <source>
        <strain evidence="3 4">DSM 28249</strain>
    </source>
</reference>
<evidence type="ECO:0000256" key="1">
    <source>
        <dbReference type="ARBA" id="ARBA00023172"/>
    </source>
</evidence>
<dbReference type="AlphaFoldDB" id="A0A1M7LRN4"/>
<keyword evidence="1" id="KW-0233">DNA recombination</keyword>
<accession>A0A1M7LRN4</accession>
<protein>
    <submittedName>
        <fullName evidence="3">Phage integrase family protein</fullName>
    </submittedName>
</protein>
<name>A0A1M7LRN4_9RHOB</name>
<dbReference type="PROSITE" id="PS51898">
    <property type="entry name" value="TYR_RECOMBINASE"/>
    <property type="match status" value="1"/>
</dbReference>
<evidence type="ECO:0000313" key="4">
    <source>
        <dbReference type="Proteomes" id="UP000322545"/>
    </source>
</evidence>
<proteinExistence type="predicted"/>
<dbReference type="CDD" id="cd00397">
    <property type="entry name" value="DNA_BRE_C"/>
    <property type="match status" value="1"/>
</dbReference>
<dbReference type="GO" id="GO:0003677">
    <property type="term" value="F:DNA binding"/>
    <property type="evidence" value="ECO:0007669"/>
    <property type="project" value="InterPro"/>
</dbReference>
<dbReference type="Gene3D" id="1.10.443.10">
    <property type="entry name" value="Intergrase catalytic core"/>
    <property type="match status" value="1"/>
</dbReference>
<evidence type="ECO:0000313" key="3">
    <source>
        <dbReference type="EMBL" id="SHM80801.1"/>
    </source>
</evidence>
<sequence>MGIALPLQDWPAADQDAFVALFAEGSLLDDRGPLAHWRARSRKLMERQYGRWLDWISQVEPEALALSPVERATYQRLHAWRKSMGDLVPATLFGYVDAVVRLSRLSAPDHDWKAQLALLADLHRAVKQHGSPRKTGRIHSSDVLFEAGAMLVQGNVGPITHPDRAVRLRDGAIICLLALMPMRRRALSELRLGTSLSVENGQITVCLNGSMTKNGQPWEAIVPDTLLEILTIYLQTARPALLARGSTDTDAVWVGRNGTPPGINQFTRAIRKRTKDLLGIDVSPHLFRDAAATTLARTDPASARLIKPILGHASERISEEHYIRTDTIAAGRGLASALANLKKGD</sequence>
<dbReference type="Proteomes" id="UP000322545">
    <property type="component" value="Unassembled WGS sequence"/>
</dbReference>
<feature type="domain" description="Tyr recombinase" evidence="2">
    <location>
        <begin position="134"/>
        <end position="336"/>
    </location>
</feature>
<evidence type="ECO:0000259" key="2">
    <source>
        <dbReference type="PROSITE" id="PS51898"/>
    </source>
</evidence>
<keyword evidence="4" id="KW-1185">Reference proteome</keyword>
<gene>
    <name evidence="3" type="ORF">SAMN05443432_1216</name>
</gene>
<dbReference type="InterPro" id="IPR011010">
    <property type="entry name" value="DNA_brk_join_enz"/>
</dbReference>
<organism evidence="3 4">
    <name type="scientific">Roseovarius litoreus</name>
    <dbReference type="NCBI Taxonomy" id="1155722"/>
    <lineage>
        <taxon>Bacteria</taxon>
        <taxon>Pseudomonadati</taxon>
        <taxon>Pseudomonadota</taxon>
        <taxon>Alphaproteobacteria</taxon>
        <taxon>Rhodobacterales</taxon>
        <taxon>Roseobacteraceae</taxon>
        <taxon>Roseovarius</taxon>
    </lineage>
</organism>
<dbReference type="InterPro" id="IPR013762">
    <property type="entry name" value="Integrase-like_cat_sf"/>
</dbReference>
<dbReference type="InterPro" id="IPR002104">
    <property type="entry name" value="Integrase_catalytic"/>
</dbReference>
<dbReference type="EMBL" id="FRCB01000021">
    <property type="protein sequence ID" value="SHM80801.1"/>
    <property type="molecule type" value="Genomic_DNA"/>
</dbReference>